<proteinExistence type="predicted"/>
<dbReference type="VEuPathDB" id="FungiDB:ASPCADRAFT_211912"/>
<dbReference type="STRING" id="602072.A0A1R3R7V5"/>
<gene>
    <name evidence="1" type="ORF">ASPCADRAFT_211912</name>
</gene>
<organism evidence="1 2">
    <name type="scientific">Aspergillus carbonarius (strain ITEM 5010)</name>
    <dbReference type="NCBI Taxonomy" id="602072"/>
    <lineage>
        <taxon>Eukaryota</taxon>
        <taxon>Fungi</taxon>
        <taxon>Dikarya</taxon>
        <taxon>Ascomycota</taxon>
        <taxon>Pezizomycotina</taxon>
        <taxon>Eurotiomycetes</taxon>
        <taxon>Eurotiomycetidae</taxon>
        <taxon>Eurotiales</taxon>
        <taxon>Aspergillaceae</taxon>
        <taxon>Aspergillus</taxon>
        <taxon>Aspergillus subgen. Circumdati</taxon>
    </lineage>
</organism>
<dbReference type="EMBL" id="KV907516">
    <property type="protein sequence ID" value="OOF90575.1"/>
    <property type="molecule type" value="Genomic_DNA"/>
</dbReference>
<dbReference type="OMA" id="CICDDEP"/>
<dbReference type="AlphaFoldDB" id="A0A1R3R7V5"/>
<evidence type="ECO:0000313" key="1">
    <source>
        <dbReference type="EMBL" id="OOF90575.1"/>
    </source>
</evidence>
<dbReference type="Proteomes" id="UP000188318">
    <property type="component" value="Unassembled WGS sequence"/>
</dbReference>
<name>A0A1R3R7V5_ASPC5</name>
<sequence length="219" mass="24320">MRTTLVILIPCLVVSVVYLAGTRLLYHPRPTGLLRERAATPASPPAPAMERDFVDCVYRPTERVYWASFGSGPGVSVVGYPSKGGFYMLDDCFGIELDFLGLDRFNATKRPPKSDPDWQAKEDAHCARMRRLGAIWWKGTGDDFDYVVSGPKDTDPYIRVGWPAAGGVWVLHTTYGQAAAIGTAILYNAQDMEERCELIKQLGGIFYQDPTDCPYLDLS</sequence>
<evidence type="ECO:0000313" key="2">
    <source>
        <dbReference type="Proteomes" id="UP000188318"/>
    </source>
</evidence>
<keyword evidence="2" id="KW-1185">Reference proteome</keyword>
<protein>
    <submittedName>
        <fullName evidence="1">Uncharacterized protein</fullName>
    </submittedName>
</protein>
<dbReference type="OrthoDB" id="4487429at2759"/>
<accession>A0A1R3R7V5</accession>
<reference evidence="2" key="1">
    <citation type="journal article" date="2017" name="Genome Biol.">
        <title>Comparative genomics reveals high biological diversity and specific adaptations in the industrially and medically important fungal genus Aspergillus.</title>
        <authorList>
            <person name="de Vries R.P."/>
            <person name="Riley R."/>
            <person name="Wiebenga A."/>
            <person name="Aguilar-Osorio G."/>
            <person name="Amillis S."/>
            <person name="Uchima C.A."/>
            <person name="Anderluh G."/>
            <person name="Asadollahi M."/>
            <person name="Askin M."/>
            <person name="Barry K."/>
            <person name="Battaglia E."/>
            <person name="Bayram O."/>
            <person name="Benocci T."/>
            <person name="Braus-Stromeyer S.A."/>
            <person name="Caldana C."/>
            <person name="Canovas D."/>
            <person name="Cerqueira G.C."/>
            <person name="Chen F."/>
            <person name="Chen W."/>
            <person name="Choi C."/>
            <person name="Clum A."/>
            <person name="Dos Santos R.A."/>
            <person name="Damasio A.R."/>
            <person name="Diallinas G."/>
            <person name="Emri T."/>
            <person name="Fekete E."/>
            <person name="Flipphi M."/>
            <person name="Freyberg S."/>
            <person name="Gallo A."/>
            <person name="Gournas C."/>
            <person name="Habgood R."/>
            <person name="Hainaut M."/>
            <person name="Harispe M.L."/>
            <person name="Henrissat B."/>
            <person name="Hilden K.S."/>
            <person name="Hope R."/>
            <person name="Hossain A."/>
            <person name="Karabika E."/>
            <person name="Karaffa L."/>
            <person name="Karanyi Z."/>
            <person name="Krasevec N."/>
            <person name="Kuo A."/>
            <person name="Kusch H."/>
            <person name="LaButti K."/>
            <person name="Lagendijk E.L."/>
            <person name="Lapidus A."/>
            <person name="Levasseur A."/>
            <person name="Lindquist E."/>
            <person name="Lipzen A."/>
            <person name="Logrieco A.F."/>
            <person name="MacCabe A."/>
            <person name="Maekelae M.R."/>
            <person name="Malavazi I."/>
            <person name="Melin P."/>
            <person name="Meyer V."/>
            <person name="Mielnichuk N."/>
            <person name="Miskei M."/>
            <person name="Molnar A.P."/>
            <person name="Mule G."/>
            <person name="Ngan C.Y."/>
            <person name="Orejas M."/>
            <person name="Orosz E."/>
            <person name="Ouedraogo J.P."/>
            <person name="Overkamp K.M."/>
            <person name="Park H.-S."/>
            <person name="Perrone G."/>
            <person name="Piumi F."/>
            <person name="Punt P.J."/>
            <person name="Ram A.F."/>
            <person name="Ramon A."/>
            <person name="Rauscher S."/>
            <person name="Record E."/>
            <person name="Riano-Pachon D.M."/>
            <person name="Robert V."/>
            <person name="Roehrig J."/>
            <person name="Ruller R."/>
            <person name="Salamov A."/>
            <person name="Salih N.S."/>
            <person name="Samson R.A."/>
            <person name="Sandor E."/>
            <person name="Sanguinetti M."/>
            <person name="Schuetze T."/>
            <person name="Sepcic K."/>
            <person name="Shelest E."/>
            <person name="Sherlock G."/>
            <person name="Sophianopoulou V."/>
            <person name="Squina F.M."/>
            <person name="Sun H."/>
            <person name="Susca A."/>
            <person name="Todd R.B."/>
            <person name="Tsang A."/>
            <person name="Unkles S.E."/>
            <person name="van de Wiele N."/>
            <person name="van Rossen-Uffink D."/>
            <person name="Oliveira J.V."/>
            <person name="Vesth T.C."/>
            <person name="Visser J."/>
            <person name="Yu J.-H."/>
            <person name="Zhou M."/>
            <person name="Andersen M.R."/>
            <person name="Archer D.B."/>
            <person name="Baker S.E."/>
            <person name="Benoit I."/>
            <person name="Brakhage A.A."/>
            <person name="Braus G.H."/>
            <person name="Fischer R."/>
            <person name="Frisvad J.C."/>
            <person name="Goldman G.H."/>
            <person name="Houbraken J."/>
            <person name="Oakley B."/>
            <person name="Pocsi I."/>
            <person name="Scazzocchio C."/>
            <person name="Seiboth B."/>
            <person name="vanKuyk P.A."/>
            <person name="Wortman J."/>
            <person name="Dyer P.S."/>
            <person name="Grigoriev I.V."/>
        </authorList>
    </citation>
    <scope>NUCLEOTIDE SEQUENCE [LARGE SCALE GENOMIC DNA]</scope>
    <source>
        <strain evidence="2">ITEM 5010</strain>
    </source>
</reference>